<comment type="caution">
    <text evidence="2">The sequence shown here is derived from an EMBL/GenBank/DDBJ whole genome shotgun (WGS) entry which is preliminary data.</text>
</comment>
<gene>
    <name evidence="2" type="ORF">PN36_00755</name>
</gene>
<sequence length="154" mass="17261">MEIIGAATPSTNPPMMNIDQTVVKMPISEDISIEEAVDSLTLRANDLNVKLVGYQNLTQGYKKLGLPNVKYTEIYQFCDAKVAQKMLRHEIGYVAYMPCRIAVVEDEHGQGWFVMMNMDLFISMSQLPPSLHEEAVDMSDKLMEMLDAGVNGEL</sequence>
<dbReference type="Gene3D" id="3.30.310.70">
    <property type="entry name" value="TT1751-like domain"/>
    <property type="match status" value="1"/>
</dbReference>
<evidence type="ECO:0000259" key="1">
    <source>
        <dbReference type="Pfam" id="PF03625"/>
    </source>
</evidence>
<organism evidence="2 3">
    <name type="scientific">Candidatus Thiomargarita nelsonii</name>
    <dbReference type="NCBI Taxonomy" id="1003181"/>
    <lineage>
        <taxon>Bacteria</taxon>
        <taxon>Pseudomonadati</taxon>
        <taxon>Pseudomonadota</taxon>
        <taxon>Gammaproteobacteria</taxon>
        <taxon>Thiotrichales</taxon>
        <taxon>Thiotrichaceae</taxon>
        <taxon>Thiomargarita</taxon>
    </lineage>
</organism>
<proteinExistence type="predicted"/>
<dbReference type="SUPFAM" id="SSF103247">
    <property type="entry name" value="TT1751-like"/>
    <property type="match status" value="1"/>
</dbReference>
<dbReference type="InterPro" id="IPR005180">
    <property type="entry name" value="DUF302"/>
</dbReference>
<name>A0A4E0RLI2_9GAMM</name>
<dbReference type="InterPro" id="IPR035923">
    <property type="entry name" value="TT1751-like_sf"/>
</dbReference>
<keyword evidence="3" id="KW-1185">Reference proteome</keyword>
<dbReference type="CDD" id="cd14797">
    <property type="entry name" value="DUF302"/>
    <property type="match status" value="1"/>
</dbReference>
<protein>
    <recommendedName>
        <fullName evidence="1">DUF302 domain-containing protein</fullName>
    </recommendedName>
</protein>
<evidence type="ECO:0000313" key="2">
    <source>
        <dbReference type="EMBL" id="TGO03746.1"/>
    </source>
</evidence>
<dbReference type="EMBL" id="JSZA02000002">
    <property type="protein sequence ID" value="TGO03746.1"/>
    <property type="molecule type" value="Genomic_DNA"/>
</dbReference>
<dbReference type="AlphaFoldDB" id="A0A4E0RLI2"/>
<accession>A0A4E0RLI2</accession>
<evidence type="ECO:0000313" key="3">
    <source>
        <dbReference type="Proteomes" id="UP000030428"/>
    </source>
</evidence>
<dbReference type="Proteomes" id="UP000030428">
    <property type="component" value="Unassembled WGS sequence"/>
</dbReference>
<reference evidence="2 3" key="1">
    <citation type="journal article" date="2016" name="Front. Microbiol.">
        <title>Single-Cell (Meta-)Genomics of a Dimorphic Candidatus Thiomargarita nelsonii Reveals Genomic Plasticity.</title>
        <authorList>
            <person name="Flood B.E."/>
            <person name="Fliss P."/>
            <person name="Jones D.S."/>
            <person name="Dick G.J."/>
            <person name="Jain S."/>
            <person name="Kaster A.K."/>
            <person name="Winkel M."/>
            <person name="Mussmann M."/>
            <person name="Bailey J."/>
        </authorList>
    </citation>
    <scope>NUCLEOTIDE SEQUENCE [LARGE SCALE GENOMIC DNA]</scope>
    <source>
        <strain evidence="2">Hydrate Ridge</strain>
    </source>
</reference>
<feature type="domain" description="DUF302" evidence="1">
    <location>
        <begin position="62"/>
        <end position="117"/>
    </location>
</feature>
<dbReference type="Pfam" id="PF03625">
    <property type="entry name" value="DUF302"/>
    <property type="match status" value="1"/>
</dbReference>